<dbReference type="InParanoid" id="A0LPM6"/>
<dbReference type="Pfam" id="PF01063">
    <property type="entry name" value="Aminotran_4"/>
    <property type="match status" value="1"/>
</dbReference>
<accession>A0LPM6</accession>
<dbReference type="GO" id="GO:0005829">
    <property type="term" value="C:cytosol"/>
    <property type="evidence" value="ECO:0007669"/>
    <property type="project" value="TreeGrafter"/>
</dbReference>
<dbReference type="GO" id="GO:0008153">
    <property type="term" value="P:4-aminobenzoate biosynthetic process"/>
    <property type="evidence" value="ECO:0007669"/>
    <property type="project" value="TreeGrafter"/>
</dbReference>
<dbReference type="EMBL" id="CP000478">
    <property type="protein sequence ID" value="ABK19378.1"/>
    <property type="molecule type" value="Genomic_DNA"/>
</dbReference>
<dbReference type="SUPFAM" id="SSF56752">
    <property type="entry name" value="D-aminoacid aminotransferase-like PLP-dependent enzymes"/>
    <property type="match status" value="1"/>
</dbReference>
<dbReference type="Gene3D" id="3.30.470.10">
    <property type="match status" value="1"/>
</dbReference>
<dbReference type="AlphaFoldDB" id="A0LPM6"/>
<dbReference type="RefSeq" id="WP_011700503.1">
    <property type="nucleotide sequence ID" value="NC_008554.1"/>
</dbReference>
<dbReference type="KEGG" id="sfu:Sfum_3708"/>
<name>A0LPM6_SYNFM</name>
<reference evidence="2 3" key="1">
    <citation type="submission" date="2006-10" db="EMBL/GenBank/DDBJ databases">
        <title>Complete sequence of Syntrophobacter fumaroxidans MPOB.</title>
        <authorList>
            <consortium name="US DOE Joint Genome Institute"/>
            <person name="Copeland A."/>
            <person name="Lucas S."/>
            <person name="Lapidus A."/>
            <person name="Barry K."/>
            <person name="Detter J.C."/>
            <person name="Glavina del Rio T."/>
            <person name="Hammon N."/>
            <person name="Israni S."/>
            <person name="Pitluck S."/>
            <person name="Goltsman E.G."/>
            <person name="Martinez M."/>
            <person name="Schmutz J."/>
            <person name="Larimer F."/>
            <person name="Land M."/>
            <person name="Hauser L."/>
            <person name="Kyrpides N."/>
            <person name="Kim E."/>
            <person name="Boone D.R."/>
            <person name="Brockman F."/>
            <person name="Culley D."/>
            <person name="Ferry J."/>
            <person name="Gunsalus R."/>
            <person name="McInerney M.J."/>
            <person name="Morrison M."/>
            <person name="Plugge C."/>
            <person name="Rohlin L."/>
            <person name="Scholten J."/>
            <person name="Sieber J."/>
            <person name="Stams A.J.M."/>
            <person name="Worm P."/>
            <person name="Henstra A.M."/>
            <person name="Richardson P."/>
        </authorList>
    </citation>
    <scope>NUCLEOTIDE SEQUENCE [LARGE SCALE GENOMIC DNA]</scope>
    <source>
        <strain evidence="3">DSM 10017 / MPOB</strain>
    </source>
</reference>
<dbReference type="Gene3D" id="3.20.10.10">
    <property type="entry name" value="D-amino Acid Aminotransferase, subunit A, domain 2"/>
    <property type="match status" value="1"/>
</dbReference>
<dbReference type="PANTHER" id="PTHR42743">
    <property type="entry name" value="AMINO-ACID AMINOTRANSFERASE"/>
    <property type="match status" value="1"/>
</dbReference>
<dbReference type="GO" id="GO:0008696">
    <property type="term" value="F:4-amino-4-deoxychorismate lyase activity"/>
    <property type="evidence" value="ECO:0007669"/>
    <property type="project" value="TreeGrafter"/>
</dbReference>
<dbReference type="HOGENOM" id="CLU_020844_2_0_7"/>
<dbReference type="InterPro" id="IPR001544">
    <property type="entry name" value="Aminotrans_IV"/>
</dbReference>
<keyword evidence="3" id="KW-1185">Reference proteome</keyword>
<dbReference type="GO" id="GO:0008483">
    <property type="term" value="F:transaminase activity"/>
    <property type="evidence" value="ECO:0007669"/>
    <property type="project" value="UniProtKB-KW"/>
</dbReference>
<dbReference type="STRING" id="335543.Sfum_3708"/>
<dbReference type="InterPro" id="IPR043131">
    <property type="entry name" value="BCAT-like_N"/>
</dbReference>
<sequence>MNPQSPEHPGIVWLNGSFVPAGEAFVSPLDRGFLYGDGVFETMRAECGRVLYLGDHLERLHRSLAALRIRVSAAAPNWGEVVRELLERAGLRRSVASVRITVTRGAGLSPGLPEASAPTLCITARGYVPPAPSVHAEGFRLHVFRSGFSPPLAGMKTLNYLYFLCARQAALDAGADEALILDPEGRVAETSAGSLLARTDGRWWTPSSPFRLPGITIARVTDLLAARGHNVEARPASLEELVSAQTLWVLNSLMIVMPVRSLGEHRFVHPAHDEAAELARRFIAAGGN</sequence>
<keyword evidence="2" id="KW-0032">Aminotransferase</keyword>
<gene>
    <name evidence="2" type="ordered locus">Sfum_3708</name>
</gene>
<dbReference type="PANTHER" id="PTHR42743:SF2">
    <property type="entry name" value="AMINODEOXYCHORISMATE LYASE"/>
    <property type="match status" value="1"/>
</dbReference>
<dbReference type="InterPro" id="IPR043132">
    <property type="entry name" value="BCAT-like_C"/>
</dbReference>
<protein>
    <submittedName>
        <fullName evidence="2">Aminotransferase, class IV</fullName>
    </submittedName>
</protein>
<organism evidence="2 3">
    <name type="scientific">Syntrophobacter fumaroxidans (strain DSM 10017 / MPOB)</name>
    <dbReference type="NCBI Taxonomy" id="335543"/>
    <lineage>
        <taxon>Bacteria</taxon>
        <taxon>Pseudomonadati</taxon>
        <taxon>Thermodesulfobacteriota</taxon>
        <taxon>Syntrophobacteria</taxon>
        <taxon>Syntrophobacterales</taxon>
        <taxon>Syntrophobacteraceae</taxon>
        <taxon>Syntrophobacter</taxon>
    </lineage>
</organism>
<proteinExistence type="inferred from homology"/>
<evidence type="ECO:0000313" key="3">
    <source>
        <dbReference type="Proteomes" id="UP000001784"/>
    </source>
</evidence>
<dbReference type="InterPro" id="IPR050571">
    <property type="entry name" value="Class-IV_PLP-Dep_Aminotrnsfr"/>
</dbReference>
<keyword evidence="2" id="KW-0808">Transferase</keyword>
<evidence type="ECO:0000256" key="1">
    <source>
        <dbReference type="ARBA" id="ARBA00009320"/>
    </source>
</evidence>
<dbReference type="Proteomes" id="UP000001784">
    <property type="component" value="Chromosome"/>
</dbReference>
<dbReference type="eggNOG" id="COG0115">
    <property type="taxonomic scope" value="Bacteria"/>
</dbReference>
<evidence type="ECO:0000313" key="2">
    <source>
        <dbReference type="EMBL" id="ABK19378.1"/>
    </source>
</evidence>
<dbReference type="FunCoup" id="A0LPM6">
    <property type="interactions" value="295"/>
</dbReference>
<dbReference type="InterPro" id="IPR036038">
    <property type="entry name" value="Aminotransferase-like"/>
</dbReference>
<comment type="similarity">
    <text evidence="1">Belongs to the class-IV pyridoxal-phosphate-dependent aminotransferase family.</text>
</comment>
<dbReference type="OrthoDB" id="9805628at2"/>